<gene>
    <name evidence="2" type="ORF">CC80DRAFT_539054</name>
</gene>
<dbReference type="AlphaFoldDB" id="A0A6A5TG71"/>
<organism evidence="2 3">
    <name type="scientific">Byssothecium circinans</name>
    <dbReference type="NCBI Taxonomy" id="147558"/>
    <lineage>
        <taxon>Eukaryota</taxon>
        <taxon>Fungi</taxon>
        <taxon>Dikarya</taxon>
        <taxon>Ascomycota</taxon>
        <taxon>Pezizomycotina</taxon>
        <taxon>Dothideomycetes</taxon>
        <taxon>Pleosporomycetidae</taxon>
        <taxon>Pleosporales</taxon>
        <taxon>Massarineae</taxon>
        <taxon>Massarinaceae</taxon>
        <taxon>Byssothecium</taxon>
    </lineage>
</organism>
<keyword evidence="1" id="KW-0732">Signal</keyword>
<dbReference type="Pfam" id="PF18951">
    <property type="entry name" value="DUF5695"/>
    <property type="match status" value="1"/>
</dbReference>
<reference evidence="2" key="1">
    <citation type="journal article" date="2020" name="Stud. Mycol.">
        <title>101 Dothideomycetes genomes: a test case for predicting lifestyles and emergence of pathogens.</title>
        <authorList>
            <person name="Haridas S."/>
            <person name="Albert R."/>
            <person name="Binder M."/>
            <person name="Bloem J."/>
            <person name="Labutti K."/>
            <person name="Salamov A."/>
            <person name="Andreopoulos B."/>
            <person name="Baker S."/>
            <person name="Barry K."/>
            <person name="Bills G."/>
            <person name="Bluhm B."/>
            <person name="Cannon C."/>
            <person name="Castanera R."/>
            <person name="Culley D."/>
            <person name="Daum C."/>
            <person name="Ezra D."/>
            <person name="Gonzalez J."/>
            <person name="Henrissat B."/>
            <person name="Kuo A."/>
            <person name="Liang C."/>
            <person name="Lipzen A."/>
            <person name="Lutzoni F."/>
            <person name="Magnuson J."/>
            <person name="Mondo S."/>
            <person name="Nolan M."/>
            <person name="Ohm R."/>
            <person name="Pangilinan J."/>
            <person name="Park H.-J."/>
            <person name="Ramirez L."/>
            <person name="Alfaro M."/>
            <person name="Sun H."/>
            <person name="Tritt A."/>
            <person name="Yoshinaga Y."/>
            <person name="Zwiers L.-H."/>
            <person name="Turgeon B."/>
            <person name="Goodwin S."/>
            <person name="Spatafora J."/>
            <person name="Crous P."/>
            <person name="Grigoriev I."/>
        </authorList>
    </citation>
    <scope>NUCLEOTIDE SEQUENCE</scope>
    <source>
        <strain evidence="2">CBS 675.92</strain>
    </source>
</reference>
<evidence type="ECO:0000256" key="1">
    <source>
        <dbReference type="SAM" id="SignalP"/>
    </source>
</evidence>
<dbReference type="OrthoDB" id="2730619at2759"/>
<dbReference type="Proteomes" id="UP000800035">
    <property type="component" value="Unassembled WGS sequence"/>
</dbReference>
<dbReference type="EMBL" id="ML977019">
    <property type="protein sequence ID" value="KAF1951144.1"/>
    <property type="molecule type" value="Genomic_DNA"/>
</dbReference>
<proteinExistence type="predicted"/>
<evidence type="ECO:0000313" key="2">
    <source>
        <dbReference type="EMBL" id="KAF1951144.1"/>
    </source>
</evidence>
<accession>A0A6A5TG71</accession>
<protein>
    <recommendedName>
        <fullName evidence="4">Glycoside hydrolase family 43 protein</fullName>
    </recommendedName>
</protein>
<feature type="signal peptide" evidence="1">
    <location>
        <begin position="1"/>
        <end position="21"/>
    </location>
</feature>
<sequence>MLALRNVFLAALISLQRFVDAQDDLGVAQGYTNFNTNAFNGQLVKASQTIASLRSASSNFDFLPLDVISQLAANGMHHTGDITIRYRNAGTTTWTSIDSSTSRRAVTALTGLGSGVIAAADLAPTLGSNLPLKITREWITQGNDVALRFNITNTASNSVELGSLGLPLSINNIFSDRTAVDTQAKCSLADPYIGLQAGYVRVSPLKGTGNALVVVPFASTRFEAWRFLPERSGSFGYQGQTFEGNYEWQIHSLAWAQNEWRNAAPWNTPTSKTLKAGEVYSVGVKFVLANSIQTIEDAVTSSGTPLAVGIPGYVVPTDLTARLYLTHGAAVTSIDSAGAFDVTAPSVAGQAYKLVPTGKTWGRTRVTVTYADGKEQAVHYFIPKTTTSTLADLGRFFTTAAYFTNTSDPFGRAPSIMSYDRELNRIVGQDSRVWIAGLSDEGGTGAYLATAMKEFIQPEAGEVAKLDNFVHDTVADVIQQNGAFGVAASIFFYEPAAVPQYAYDRSFDWTSWTSWNKQRAYTTRRAYNYVHPVATYWALYRVARGYSELKLRADWSWYLGRAYNTTQYCLSNRAANCDYGLVGLMGETVLGELLEDLKRENMTTQVKALETTMQYRANLWNTQAVPYGSEMAWDSTGQEGVYYWSNYFGLTATATKTVNSILAYMPTVAHWGWNGNARRYWDFVYGGKIRQFERQLHHYGSGLNSLPLLSHFEKNPTDLYLLRVAYGGSSAPLTNIDQEGFASAAFHSFPDLLKWDPYSGDYGPGFLGLALGQCTYILPNTAKYGDIVFGGNLIDSASNANTITAEPRDAVRRRVFVAGLGVKAELSAGVFQRVVYAKDTGVLEVTVAPAATTSGVQAKSAVVWLKGTGFKVDGAARERGGFVVNLSNGAATVRIVKG</sequence>
<feature type="chain" id="PRO_5025365313" description="Glycoside hydrolase family 43 protein" evidence="1">
    <location>
        <begin position="22"/>
        <end position="898"/>
    </location>
</feature>
<keyword evidence="3" id="KW-1185">Reference proteome</keyword>
<dbReference type="InterPro" id="IPR043750">
    <property type="entry name" value="DUF5695"/>
</dbReference>
<evidence type="ECO:0000313" key="3">
    <source>
        <dbReference type="Proteomes" id="UP000800035"/>
    </source>
</evidence>
<evidence type="ECO:0008006" key="4">
    <source>
        <dbReference type="Google" id="ProtNLM"/>
    </source>
</evidence>
<name>A0A6A5TG71_9PLEO</name>